<dbReference type="AlphaFoldDB" id="A0AAV6WXN4"/>
<dbReference type="Pfam" id="PF25761">
    <property type="entry name" value="TPR_PATROL1"/>
    <property type="match status" value="1"/>
</dbReference>
<protein>
    <submittedName>
        <fullName evidence="4">Uncharacterized protein</fullName>
    </submittedName>
</protein>
<comment type="caution">
    <text evidence="4">The sequence shown here is derived from an EMBL/GenBank/DDBJ whole genome shotgun (WGS) entry which is preliminary data.</text>
</comment>
<dbReference type="InterPro" id="IPR014770">
    <property type="entry name" value="Munc13_1"/>
</dbReference>
<evidence type="ECO:0000313" key="5">
    <source>
        <dbReference type="Proteomes" id="UP000826271"/>
    </source>
</evidence>
<organism evidence="4 5">
    <name type="scientific">Buddleja alternifolia</name>
    <dbReference type="NCBI Taxonomy" id="168488"/>
    <lineage>
        <taxon>Eukaryota</taxon>
        <taxon>Viridiplantae</taxon>
        <taxon>Streptophyta</taxon>
        <taxon>Embryophyta</taxon>
        <taxon>Tracheophyta</taxon>
        <taxon>Spermatophyta</taxon>
        <taxon>Magnoliopsida</taxon>
        <taxon>eudicotyledons</taxon>
        <taxon>Gunneridae</taxon>
        <taxon>Pentapetalae</taxon>
        <taxon>asterids</taxon>
        <taxon>lamiids</taxon>
        <taxon>Lamiales</taxon>
        <taxon>Scrophulariaceae</taxon>
        <taxon>Buddlejeae</taxon>
        <taxon>Buddleja</taxon>
    </lineage>
</organism>
<gene>
    <name evidence="4" type="ORF">BUALT_Bualt12G0146000</name>
</gene>
<dbReference type="PROSITE" id="PS51258">
    <property type="entry name" value="MHD1"/>
    <property type="match status" value="1"/>
</dbReference>
<feature type="compositionally biased region" description="Basic and acidic residues" evidence="1">
    <location>
        <begin position="359"/>
        <end position="369"/>
    </location>
</feature>
<name>A0AAV6WXN4_9LAMI</name>
<dbReference type="PANTHER" id="PTHR31280:SF1">
    <property type="entry name" value="OS03G0138600 PROTEIN"/>
    <property type="match status" value="1"/>
</dbReference>
<sequence>MRTLCNCIVSLAWRSPSGGTTDQYVSTGQVEPDLLGVSLAMLTEVAGDAKKVDREPSYVKMLAIVLRAMRKWCEKRLLDYHGKFHWGNVGVMEHVLPLVFSATRILEDDVPCYVSVQREKGEVGDELTRNNRVDHYIRSSLRNAFAKMLEHKKVNGTTKNTEAQEVSEVLIKLAKETEELATKERDIFNPVLKKWHPISAGVAAVTLHTCCGTLLKQYLTSKSSSINETILALFNLVVEDSVECKDGAKAIVREMVPYEADSLILRLLKQWIQDQLQMGKEHLQRAKKIKTWNPKSKTKPYAHLAGELVTFAKEVVENFIEIPINSYLPTLSPLTRCSPGSKIFKLWKRAACSVGIEDPSQRTSEEANHPRPSTSRGTQRLYIRLNTLHYIVPQLNALDKTLLISPKIIPSKSRFGYKKNPSTSYFEHSQSAIEVASQHVSEIAAYHLIFLDLNSVLYGSLYVGGVVKAGIRLALRTLKQNLTLLCRILTDRAQPMALKEVMKASFKAFLMVLLAGDSSRVFSRLDHAMIEEDFDSLKRVFFTCGKGLIVEDLVDMEAEVVEGVVALMGQSTEQLVENFSNVACGVGGVGRGRKQTMPPTIGRWSRSDPNTILRVLCCRNDPNANYFLKKTFHLAKRRLGIRII</sequence>
<dbReference type="InterPro" id="IPR008528">
    <property type="entry name" value="unc-13_homologue"/>
</dbReference>
<dbReference type="Proteomes" id="UP000826271">
    <property type="component" value="Unassembled WGS sequence"/>
</dbReference>
<feature type="region of interest" description="Disordered" evidence="1">
    <location>
        <begin position="358"/>
        <end position="377"/>
    </location>
</feature>
<evidence type="ECO:0000313" key="4">
    <source>
        <dbReference type="EMBL" id="KAG8373197.1"/>
    </source>
</evidence>
<dbReference type="PANTHER" id="PTHR31280">
    <property type="entry name" value="PROTEIN UNC-13 HOMOLOG"/>
    <property type="match status" value="1"/>
</dbReference>
<evidence type="ECO:0000259" key="3">
    <source>
        <dbReference type="PROSITE" id="PS51259"/>
    </source>
</evidence>
<feature type="domain" description="MHD2" evidence="3">
    <location>
        <begin position="468"/>
        <end position="579"/>
    </location>
</feature>
<dbReference type="InterPro" id="IPR057984">
    <property type="entry name" value="PATROL1_C"/>
</dbReference>
<feature type="domain" description="MHD1" evidence="2">
    <location>
        <begin position="217"/>
        <end position="362"/>
    </location>
</feature>
<reference evidence="4" key="1">
    <citation type="submission" date="2019-10" db="EMBL/GenBank/DDBJ databases">
        <authorList>
            <person name="Zhang R."/>
            <person name="Pan Y."/>
            <person name="Wang J."/>
            <person name="Ma R."/>
            <person name="Yu S."/>
        </authorList>
    </citation>
    <scope>NUCLEOTIDE SEQUENCE</scope>
    <source>
        <strain evidence="4">LA-IB0</strain>
        <tissue evidence="4">Leaf</tissue>
    </source>
</reference>
<dbReference type="EMBL" id="WHWC01000012">
    <property type="protein sequence ID" value="KAG8373197.1"/>
    <property type="molecule type" value="Genomic_DNA"/>
</dbReference>
<evidence type="ECO:0000256" key="1">
    <source>
        <dbReference type="SAM" id="MobiDB-lite"/>
    </source>
</evidence>
<dbReference type="PROSITE" id="PS51259">
    <property type="entry name" value="MHD2"/>
    <property type="match status" value="1"/>
</dbReference>
<accession>A0AAV6WXN4</accession>
<dbReference type="InterPro" id="IPR014772">
    <property type="entry name" value="Munc13_dom-2"/>
</dbReference>
<evidence type="ECO:0000259" key="2">
    <source>
        <dbReference type="PROSITE" id="PS51258"/>
    </source>
</evidence>
<proteinExistence type="predicted"/>
<keyword evidence="5" id="KW-1185">Reference proteome</keyword>